<accession>A0A6H5HWT6</accession>
<evidence type="ECO:0000256" key="3">
    <source>
        <dbReference type="PROSITE-ProRule" id="PRU00023"/>
    </source>
</evidence>
<dbReference type="Proteomes" id="UP000479190">
    <property type="component" value="Unassembled WGS sequence"/>
</dbReference>
<evidence type="ECO:0000313" key="6">
    <source>
        <dbReference type="Proteomes" id="UP000479190"/>
    </source>
</evidence>
<dbReference type="InterPro" id="IPR051165">
    <property type="entry name" value="Multifunctional_ANK_Repeat"/>
</dbReference>
<dbReference type="InterPro" id="IPR036770">
    <property type="entry name" value="Ankyrin_rpt-contain_sf"/>
</dbReference>
<dbReference type="AlphaFoldDB" id="A0A6H5HWT6"/>
<dbReference type="Pfam" id="PF12796">
    <property type="entry name" value="Ank_2"/>
    <property type="match status" value="2"/>
</dbReference>
<name>A0A6H5HWT6_9HYME</name>
<dbReference type="Pfam" id="PF03096">
    <property type="entry name" value="Ndr"/>
    <property type="match status" value="1"/>
</dbReference>
<proteinExistence type="predicted"/>
<organism evidence="5 6">
    <name type="scientific">Trichogramma brassicae</name>
    <dbReference type="NCBI Taxonomy" id="86971"/>
    <lineage>
        <taxon>Eukaryota</taxon>
        <taxon>Metazoa</taxon>
        <taxon>Ecdysozoa</taxon>
        <taxon>Arthropoda</taxon>
        <taxon>Hexapoda</taxon>
        <taxon>Insecta</taxon>
        <taxon>Pterygota</taxon>
        <taxon>Neoptera</taxon>
        <taxon>Endopterygota</taxon>
        <taxon>Hymenoptera</taxon>
        <taxon>Apocrita</taxon>
        <taxon>Proctotrupomorpha</taxon>
        <taxon>Chalcidoidea</taxon>
        <taxon>Trichogrammatidae</taxon>
        <taxon>Trichogramma</taxon>
    </lineage>
</organism>
<dbReference type="PROSITE" id="PS50297">
    <property type="entry name" value="ANK_REP_REGION"/>
    <property type="match status" value="3"/>
</dbReference>
<keyword evidence="6" id="KW-1185">Reference proteome</keyword>
<feature type="repeat" description="ANK" evidence="3">
    <location>
        <begin position="198"/>
        <end position="231"/>
    </location>
</feature>
<feature type="compositionally biased region" description="Basic and acidic residues" evidence="4">
    <location>
        <begin position="820"/>
        <end position="851"/>
    </location>
</feature>
<feature type="compositionally biased region" description="Basic and acidic residues" evidence="4">
    <location>
        <begin position="417"/>
        <end position="430"/>
    </location>
</feature>
<dbReference type="OrthoDB" id="741027at2759"/>
<evidence type="ECO:0000256" key="2">
    <source>
        <dbReference type="ARBA" id="ARBA00023043"/>
    </source>
</evidence>
<reference evidence="5 6" key="1">
    <citation type="submission" date="2020-02" db="EMBL/GenBank/DDBJ databases">
        <authorList>
            <person name="Ferguson B K."/>
        </authorList>
    </citation>
    <scope>NUCLEOTIDE SEQUENCE [LARGE SCALE GENOMIC DNA]</scope>
</reference>
<dbReference type="SUPFAM" id="SSF48403">
    <property type="entry name" value="Ankyrin repeat"/>
    <property type="match status" value="1"/>
</dbReference>
<feature type="compositionally biased region" description="Low complexity" evidence="4">
    <location>
        <begin position="713"/>
        <end position="727"/>
    </location>
</feature>
<feature type="repeat" description="ANK" evidence="3">
    <location>
        <begin position="273"/>
        <end position="305"/>
    </location>
</feature>
<evidence type="ECO:0000256" key="1">
    <source>
        <dbReference type="ARBA" id="ARBA00022737"/>
    </source>
</evidence>
<feature type="region of interest" description="Disordered" evidence="4">
    <location>
        <begin position="691"/>
        <end position="729"/>
    </location>
</feature>
<feature type="repeat" description="ANK" evidence="3">
    <location>
        <begin position="164"/>
        <end position="196"/>
    </location>
</feature>
<gene>
    <name evidence="5" type="ORF">TBRA_LOCUS397</name>
</gene>
<protein>
    <submittedName>
        <fullName evidence="5">Uncharacterized protein</fullName>
    </submittedName>
</protein>
<evidence type="ECO:0000256" key="4">
    <source>
        <dbReference type="SAM" id="MobiDB-lite"/>
    </source>
</evidence>
<dbReference type="EMBL" id="CADCXV010000091">
    <property type="protein sequence ID" value="CAB0028185.1"/>
    <property type="molecule type" value="Genomic_DNA"/>
</dbReference>
<dbReference type="PANTHER" id="PTHR24123:SF141">
    <property type="entry name" value="ANKYRIN 2, ISOFORM U"/>
    <property type="match status" value="1"/>
</dbReference>
<dbReference type="SMART" id="SM00248">
    <property type="entry name" value="ANK"/>
    <property type="match status" value="5"/>
</dbReference>
<sequence length="1083" mass="123502">MSMLEQLQSLVRKEVNLENEDVGLSYYGEIFELVRVWQNPPDLREIFRPEEIDRFLTDMMNFFRLLLDWQPQESRTRSFVHRVRFIYGPREPTLKTIVSFVARSGLKDEPSLDRDGRLVTRRTTALHHAVRCNLQFVRCLIYDGIISDLFTIYDKFHVNYVDEFGLTHLHAACRFGRRDIAEKFLELGADASCVERSTGFSTLHYALQSNERRCLFDLLMKNGANPNLADSEGRTALHVICERMRNDWFMAKMVVELCDEKHRPLQIDALDKWNNTPLNLALKGEHEHVAELLLKNGADPNLTDFPEEIIERIYIEKIISIAYNRGKEIHRIVCVSISVVERGRRQRRRRRQPGCIVMKIMKISWRSENNTYLVSKRSDASPLPHVAQGFRTLSRLRRKLVRANTTAAATGVVVSELEDHRRRENNKEEKEAEEEQRATTWSNRRSWRRSEYRRRGRAATMPAASGIGASYRSLGDLGEDVYKSTTVADNNSGGGGGGGTTTASVLESVKKAFSFAAPAVMKVDFAQGRKKEPLIEEQQRRETISIVSRDKAKMPTAASAEESALLGARNSMGWRRKKRAESTLSIFRPLRKDVKANMNSNEPKIYSLPFLRLTHKQRHAVGQYGRHRAEEHPAAVPGPEVPVEGRRLGARGASGDRQGLSRGRRPGQSCETCHYHLRVPDDGRARGAAALRDGPLQAAQRHRLRGRRRRQRAGALRPGPPGQGQRPVPHQLRLDAGRLDRVGLPEVELSPSALPGHDPGRPRLSHVASFRQGHRRAQSRPRAGLQELLRAARQSDESGPVHRQLRAPHRSQHRARARSHPQEGQHDPERAGDEHHGLAESPRRGHGDAQRTPRSHQQFVDEGTRTRFFKFFFRETNSSSLCARSFGECSLLQISDCGMVLEEQPGKVSEAFRLFLQGEGYVKTLFTDLSFYFPRVSDRSSVPNCSGRLSTASTTPEAHKTLRKNKEKIFVNSSFFTHTEQNRDQRLPAKNSQQQEQRHLQVLTHNNNDDVYGGPRYNSREARGIRRSSGVGQRWRLAAAIYYYGIQANAGLTPRGSFYYIYIYISDETDVKRVYLYIKRIPI</sequence>
<keyword evidence="1" id="KW-0677">Repeat</keyword>
<keyword evidence="2 3" id="KW-0040">ANK repeat</keyword>
<feature type="region of interest" description="Disordered" evidence="4">
    <location>
        <begin position="628"/>
        <end position="671"/>
    </location>
</feature>
<feature type="region of interest" description="Disordered" evidence="4">
    <location>
        <begin position="748"/>
        <end position="858"/>
    </location>
</feature>
<evidence type="ECO:0000313" key="5">
    <source>
        <dbReference type="EMBL" id="CAB0028185.1"/>
    </source>
</evidence>
<feature type="compositionally biased region" description="Basic residues" evidence="4">
    <location>
        <begin position="700"/>
        <end position="712"/>
    </location>
</feature>
<dbReference type="InterPro" id="IPR002110">
    <property type="entry name" value="Ankyrin_rpt"/>
</dbReference>
<dbReference type="Gene3D" id="1.25.40.20">
    <property type="entry name" value="Ankyrin repeat-containing domain"/>
    <property type="match status" value="1"/>
</dbReference>
<dbReference type="InterPro" id="IPR004142">
    <property type="entry name" value="NDRG"/>
</dbReference>
<dbReference type="PANTHER" id="PTHR24123">
    <property type="entry name" value="ANKYRIN REPEAT-CONTAINING"/>
    <property type="match status" value="1"/>
</dbReference>
<feature type="compositionally biased region" description="Basic residues" evidence="4">
    <location>
        <begin position="803"/>
        <end position="819"/>
    </location>
</feature>
<feature type="region of interest" description="Disordered" evidence="4">
    <location>
        <begin position="416"/>
        <end position="449"/>
    </location>
</feature>
<dbReference type="PROSITE" id="PS50088">
    <property type="entry name" value="ANK_REPEAT"/>
    <property type="match status" value="3"/>
</dbReference>